<dbReference type="InterPro" id="IPR006043">
    <property type="entry name" value="NCS2"/>
</dbReference>
<evidence type="ECO:0000256" key="7">
    <source>
        <dbReference type="SAM" id="Phobius"/>
    </source>
</evidence>
<feature type="transmembrane region" description="Helical" evidence="7">
    <location>
        <begin position="115"/>
        <end position="134"/>
    </location>
</feature>
<keyword evidence="5 7" id="KW-1133">Transmembrane helix</keyword>
<evidence type="ECO:0000256" key="5">
    <source>
        <dbReference type="ARBA" id="ARBA00022989"/>
    </source>
</evidence>
<protein>
    <submittedName>
        <fullName evidence="8">Uncharacterized protein</fullName>
    </submittedName>
</protein>
<feature type="transmembrane region" description="Helical" evidence="7">
    <location>
        <begin position="199"/>
        <end position="218"/>
    </location>
</feature>
<feature type="transmembrane region" description="Helical" evidence="7">
    <location>
        <begin position="491"/>
        <end position="511"/>
    </location>
</feature>
<keyword evidence="6 7" id="KW-0472">Membrane</keyword>
<proteinExistence type="inferred from homology"/>
<dbReference type="AlphaFoldDB" id="A0A9Q1MC04"/>
<dbReference type="GO" id="GO:0015853">
    <property type="term" value="P:adenine transport"/>
    <property type="evidence" value="ECO:0007669"/>
    <property type="project" value="TreeGrafter"/>
</dbReference>
<sequence length="540" mass="58030">MGGELCSTGSFTRLTKSLNNMEKKVNEVISKSKLGKYFKLEARKSTFTKEFRAGTATFLTMAYIITVNASVLSDSGGTCSVSDCTFPANQMHATPDCMLNNVGYEKCVSKMRSDLIVGTALASMIESFAMGLLANLPLGLAPGMGPNAYLAYNLVGFHGSGKMSYQTVMAIFLVEGCAFLAIAIFGLRGRIARFIPQPVRLACAAGIGLFIAFVGLQAHQGVGLVGPDASTLVILTACSSTNPLTGECTGGKMQSPTFWLSAVGFIIMCYGLMKEIKGSMIYGILFVTLISWIRNTSVTIFPNTPSGNSSYEYFKKVVDFHKIESTAGALNFSHFNSGEVWIALLTLLYIDVLATAGTLYTMAEIGGFVNEQGEFEGEYTAYMVDAGSTIVASTLGVSPIATFVESSAGIKEGGRTGITAIVVGFYFLLSLFFTPLIASVPPWAIGPSLVMVGVLMMKVVKDIDWNNIKHAVPAFVTMVLMPLTYSISNGIIGGIGVYIALSLYDSMVCWFKWLRKMRKMVVKEQNQVSAAHADQSIEIV</sequence>
<evidence type="ECO:0000256" key="6">
    <source>
        <dbReference type="ARBA" id="ARBA00023136"/>
    </source>
</evidence>
<dbReference type="GO" id="GO:0015854">
    <property type="term" value="P:guanine transport"/>
    <property type="evidence" value="ECO:0007669"/>
    <property type="project" value="TreeGrafter"/>
</dbReference>
<evidence type="ECO:0000313" key="8">
    <source>
        <dbReference type="EMBL" id="KAJ8553982.1"/>
    </source>
</evidence>
<evidence type="ECO:0000313" key="9">
    <source>
        <dbReference type="Proteomes" id="UP001152561"/>
    </source>
</evidence>
<dbReference type="GO" id="GO:0005345">
    <property type="term" value="F:purine nucleobase transmembrane transporter activity"/>
    <property type="evidence" value="ECO:0007669"/>
    <property type="project" value="TreeGrafter"/>
</dbReference>
<keyword evidence="9" id="KW-1185">Reference proteome</keyword>
<evidence type="ECO:0000256" key="4">
    <source>
        <dbReference type="ARBA" id="ARBA00022692"/>
    </source>
</evidence>
<dbReference type="Pfam" id="PF00860">
    <property type="entry name" value="Xan_ur_permease"/>
    <property type="match status" value="1"/>
</dbReference>
<evidence type="ECO:0000256" key="1">
    <source>
        <dbReference type="ARBA" id="ARBA00004141"/>
    </source>
</evidence>
<feature type="transmembrane region" description="Helical" evidence="7">
    <location>
        <begin position="417"/>
        <end position="437"/>
    </location>
</feature>
<comment type="caution">
    <text evidence="8">The sequence shown here is derived from an EMBL/GenBank/DDBJ whole genome shotgun (WGS) entry which is preliminary data.</text>
</comment>
<dbReference type="Proteomes" id="UP001152561">
    <property type="component" value="Unassembled WGS sequence"/>
</dbReference>
<gene>
    <name evidence="8" type="ORF">K7X08_024660</name>
</gene>
<comment type="subcellular location">
    <subcellularLocation>
        <location evidence="1">Membrane</location>
        <topology evidence="1">Multi-pass membrane protein</topology>
    </subcellularLocation>
</comment>
<dbReference type="GO" id="GO:0005886">
    <property type="term" value="C:plasma membrane"/>
    <property type="evidence" value="ECO:0007669"/>
    <property type="project" value="TreeGrafter"/>
</dbReference>
<feature type="transmembrane region" description="Helical" evidence="7">
    <location>
        <begin position="280"/>
        <end position="301"/>
    </location>
</feature>
<feature type="transmembrane region" description="Helical" evidence="7">
    <location>
        <begin position="163"/>
        <end position="187"/>
    </location>
</feature>
<keyword evidence="4 7" id="KW-0812">Transmembrane</keyword>
<dbReference type="OrthoDB" id="431212at2759"/>
<dbReference type="InterPro" id="IPR045018">
    <property type="entry name" value="Azg-like"/>
</dbReference>
<evidence type="ECO:0000256" key="2">
    <source>
        <dbReference type="ARBA" id="ARBA00005697"/>
    </source>
</evidence>
<reference evidence="9" key="1">
    <citation type="journal article" date="2023" name="Proc. Natl. Acad. Sci. U.S.A.">
        <title>Genomic and structural basis for evolution of tropane alkaloid biosynthesis.</title>
        <authorList>
            <person name="Wanga Y.-J."/>
            <person name="Taina T."/>
            <person name="Yua J.-Y."/>
            <person name="Lia J."/>
            <person name="Xua B."/>
            <person name="Chenc J."/>
            <person name="D'Auriad J.C."/>
            <person name="Huanga J.-P."/>
            <person name="Huanga S.-X."/>
        </authorList>
    </citation>
    <scope>NUCLEOTIDE SEQUENCE [LARGE SCALE GENOMIC DNA]</scope>
    <source>
        <strain evidence="9">cv. KIB-2019</strain>
    </source>
</reference>
<dbReference type="EMBL" id="JAJAGQ010000009">
    <property type="protein sequence ID" value="KAJ8553982.1"/>
    <property type="molecule type" value="Genomic_DNA"/>
</dbReference>
<comment type="similarity">
    <text evidence="2">Belongs to the nucleobase:cation symporter-2 (NCS2) (TC 2.A.40) family. Azg-like subfamily.</text>
</comment>
<evidence type="ECO:0000256" key="3">
    <source>
        <dbReference type="ARBA" id="ARBA00022448"/>
    </source>
</evidence>
<dbReference type="PANTHER" id="PTHR43337">
    <property type="entry name" value="XANTHINE/URACIL PERMEASE C887.17-RELATED"/>
    <property type="match status" value="1"/>
</dbReference>
<feature type="transmembrane region" description="Helical" evidence="7">
    <location>
        <begin position="340"/>
        <end position="360"/>
    </location>
</feature>
<name>A0A9Q1MC04_9SOLA</name>
<keyword evidence="3" id="KW-0813">Transport</keyword>
<dbReference type="PANTHER" id="PTHR43337:SF13">
    <property type="entry name" value="ADENINE_GUANINE PERMEASE AZG2"/>
    <property type="match status" value="1"/>
</dbReference>
<feature type="transmembrane region" description="Helical" evidence="7">
    <location>
        <begin position="256"/>
        <end position="273"/>
    </location>
</feature>
<accession>A0A9Q1MC04</accession>
<organism evidence="8 9">
    <name type="scientific">Anisodus acutangulus</name>
    <dbReference type="NCBI Taxonomy" id="402998"/>
    <lineage>
        <taxon>Eukaryota</taxon>
        <taxon>Viridiplantae</taxon>
        <taxon>Streptophyta</taxon>
        <taxon>Embryophyta</taxon>
        <taxon>Tracheophyta</taxon>
        <taxon>Spermatophyta</taxon>
        <taxon>Magnoliopsida</taxon>
        <taxon>eudicotyledons</taxon>
        <taxon>Gunneridae</taxon>
        <taxon>Pentapetalae</taxon>
        <taxon>asterids</taxon>
        <taxon>lamiids</taxon>
        <taxon>Solanales</taxon>
        <taxon>Solanaceae</taxon>
        <taxon>Solanoideae</taxon>
        <taxon>Hyoscyameae</taxon>
        <taxon>Anisodus</taxon>
    </lineage>
</organism>